<dbReference type="PROSITE" id="PS50977">
    <property type="entry name" value="HTH_TETR_2"/>
    <property type="match status" value="1"/>
</dbReference>
<evidence type="ECO:0000259" key="3">
    <source>
        <dbReference type="PROSITE" id="PS50977"/>
    </source>
</evidence>
<feature type="domain" description="HTH tetR-type" evidence="3">
    <location>
        <begin position="21"/>
        <end position="81"/>
    </location>
</feature>
<protein>
    <submittedName>
        <fullName evidence="4">DNA-binding transcriptional regulator, AcrR family</fullName>
    </submittedName>
</protein>
<dbReference type="Gene3D" id="1.10.357.10">
    <property type="entry name" value="Tetracycline Repressor, domain 2"/>
    <property type="match status" value="1"/>
</dbReference>
<dbReference type="SUPFAM" id="SSF46689">
    <property type="entry name" value="Homeodomain-like"/>
    <property type="match status" value="1"/>
</dbReference>
<dbReference type="PANTHER" id="PTHR43479">
    <property type="entry name" value="ACREF/ENVCD OPERON REPRESSOR-RELATED"/>
    <property type="match status" value="1"/>
</dbReference>
<dbReference type="SUPFAM" id="SSF48498">
    <property type="entry name" value="Tetracyclin repressor-like, C-terminal domain"/>
    <property type="match status" value="1"/>
</dbReference>
<organism evidence="4 5">
    <name type="scientific">Hyphomicrobium facile</name>
    <dbReference type="NCBI Taxonomy" id="51670"/>
    <lineage>
        <taxon>Bacteria</taxon>
        <taxon>Pseudomonadati</taxon>
        <taxon>Pseudomonadota</taxon>
        <taxon>Alphaproteobacteria</taxon>
        <taxon>Hyphomicrobiales</taxon>
        <taxon>Hyphomicrobiaceae</taxon>
        <taxon>Hyphomicrobium</taxon>
    </lineage>
</organism>
<proteinExistence type="predicted"/>
<reference evidence="5" key="1">
    <citation type="submission" date="2016-10" db="EMBL/GenBank/DDBJ databases">
        <authorList>
            <person name="Varghese N."/>
            <person name="Submissions S."/>
        </authorList>
    </citation>
    <scope>NUCLEOTIDE SEQUENCE [LARGE SCALE GENOMIC DNA]</scope>
    <source>
        <strain evidence="5">DSM 1565</strain>
    </source>
</reference>
<feature type="DNA-binding region" description="H-T-H motif" evidence="2">
    <location>
        <begin position="44"/>
        <end position="63"/>
    </location>
</feature>
<dbReference type="STRING" id="51670.SAMN04488557_1545"/>
<evidence type="ECO:0000256" key="1">
    <source>
        <dbReference type="ARBA" id="ARBA00023125"/>
    </source>
</evidence>
<evidence type="ECO:0000256" key="2">
    <source>
        <dbReference type="PROSITE-ProRule" id="PRU00335"/>
    </source>
</evidence>
<name>A0A1I7NC75_9HYPH</name>
<dbReference type="InterPro" id="IPR050624">
    <property type="entry name" value="HTH-type_Tx_Regulator"/>
</dbReference>
<dbReference type="Proteomes" id="UP000199423">
    <property type="component" value="Unassembled WGS sequence"/>
</dbReference>
<dbReference type="InterPro" id="IPR001647">
    <property type="entry name" value="HTH_TetR"/>
</dbReference>
<keyword evidence="5" id="KW-1185">Reference proteome</keyword>
<dbReference type="InterPro" id="IPR036271">
    <property type="entry name" value="Tet_transcr_reg_TetR-rel_C_sf"/>
</dbReference>
<evidence type="ECO:0000313" key="5">
    <source>
        <dbReference type="Proteomes" id="UP000199423"/>
    </source>
</evidence>
<dbReference type="InterPro" id="IPR009057">
    <property type="entry name" value="Homeodomain-like_sf"/>
</dbReference>
<dbReference type="AlphaFoldDB" id="A0A1I7NC75"/>
<dbReference type="OrthoDB" id="2356263at2"/>
<gene>
    <name evidence="4" type="ORF">SAMN04488557_1545</name>
</gene>
<sequence>MTTRTRATKATQKDAGHKEGLAKRQKILSAALNLFSERDYSAITIKDIAGLAEVPTSLLYYYFEDKEALFRAALEEAVATAMRNYEQVASKHSEPVDLINDWFQMHVELAEDIRRLVKILMDYSSSQSQSRLLDDVVKKFYDVEIQILSKTIRRGQRAGLFNDTSPQAAAEFASTHLDGIMVRSIIQPKLDIDAAVDTFRKAFWAFVGYRG</sequence>
<dbReference type="PRINTS" id="PR00455">
    <property type="entry name" value="HTHTETR"/>
</dbReference>
<dbReference type="PANTHER" id="PTHR43479:SF11">
    <property type="entry name" value="ACREF_ENVCD OPERON REPRESSOR-RELATED"/>
    <property type="match status" value="1"/>
</dbReference>
<dbReference type="Pfam" id="PF00440">
    <property type="entry name" value="TetR_N"/>
    <property type="match status" value="1"/>
</dbReference>
<accession>A0A1I7NC75</accession>
<dbReference type="RefSeq" id="WP_092866768.1">
    <property type="nucleotide sequence ID" value="NZ_FPCH01000002.1"/>
</dbReference>
<keyword evidence="1 2" id="KW-0238">DNA-binding</keyword>
<evidence type="ECO:0000313" key="4">
    <source>
        <dbReference type="EMBL" id="SFV32285.1"/>
    </source>
</evidence>
<dbReference type="GO" id="GO:0003677">
    <property type="term" value="F:DNA binding"/>
    <property type="evidence" value="ECO:0007669"/>
    <property type="project" value="UniProtKB-UniRule"/>
</dbReference>
<dbReference type="EMBL" id="FPCH01000002">
    <property type="protein sequence ID" value="SFV32285.1"/>
    <property type="molecule type" value="Genomic_DNA"/>
</dbReference>
<dbReference type="Gene3D" id="1.10.10.60">
    <property type="entry name" value="Homeodomain-like"/>
    <property type="match status" value="1"/>
</dbReference>